<organism evidence="6 7">
    <name type="scientific">Pseudocercospora musae</name>
    <dbReference type="NCBI Taxonomy" id="113226"/>
    <lineage>
        <taxon>Eukaryota</taxon>
        <taxon>Fungi</taxon>
        <taxon>Dikarya</taxon>
        <taxon>Ascomycota</taxon>
        <taxon>Pezizomycotina</taxon>
        <taxon>Dothideomycetes</taxon>
        <taxon>Dothideomycetidae</taxon>
        <taxon>Mycosphaerellales</taxon>
        <taxon>Mycosphaerellaceae</taxon>
        <taxon>Pseudocercospora</taxon>
    </lineage>
</organism>
<comment type="caution">
    <text evidence="6">The sequence shown here is derived from an EMBL/GenBank/DDBJ whole genome shotgun (WGS) entry which is preliminary data.</text>
</comment>
<evidence type="ECO:0000259" key="5">
    <source>
        <dbReference type="Pfam" id="PF04116"/>
    </source>
</evidence>
<name>A0A139IHT3_9PEZI</name>
<dbReference type="Proteomes" id="UP000073492">
    <property type="component" value="Unassembled WGS sequence"/>
</dbReference>
<dbReference type="InterPro" id="IPR050307">
    <property type="entry name" value="Sterol_Desaturase_Related"/>
</dbReference>
<evidence type="ECO:0000256" key="3">
    <source>
        <dbReference type="ARBA" id="ARBA00022989"/>
    </source>
</evidence>
<dbReference type="AlphaFoldDB" id="A0A139IHT3"/>
<feature type="domain" description="Fatty acid hydroxylase" evidence="5">
    <location>
        <begin position="118"/>
        <end position="240"/>
    </location>
</feature>
<dbReference type="EMBL" id="LFZO01000087">
    <property type="protein sequence ID" value="KXT14279.1"/>
    <property type="molecule type" value="Genomic_DNA"/>
</dbReference>
<evidence type="ECO:0000313" key="6">
    <source>
        <dbReference type="EMBL" id="KXT14279.1"/>
    </source>
</evidence>
<dbReference type="PANTHER" id="PTHR11863">
    <property type="entry name" value="STEROL DESATURASE"/>
    <property type="match status" value="1"/>
</dbReference>
<protein>
    <recommendedName>
        <fullName evidence="5">Fatty acid hydroxylase domain-containing protein</fullName>
    </recommendedName>
</protein>
<evidence type="ECO:0000256" key="1">
    <source>
        <dbReference type="ARBA" id="ARBA00004370"/>
    </source>
</evidence>
<dbReference type="GO" id="GO:0016491">
    <property type="term" value="F:oxidoreductase activity"/>
    <property type="evidence" value="ECO:0007669"/>
    <property type="project" value="InterPro"/>
</dbReference>
<dbReference type="GO" id="GO:0008610">
    <property type="term" value="P:lipid biosynthetic process"/>
    <property type="evidence" value="ECO:0007669"/>
    <property type="project" value="InterPro"/>
</dbReference>
<dbReference type="GO" id="GO:0005506">
    <property type="term" value="F:iron ion binding"/>
    <property type="evidence" value="ECO:0007669"/>
    <property type="project" value="InterPro"/>
</dbReference>
<evidence type="ECO:0000313" key="7">
    <source>
        <dbReference type="Proteomes" id="UP000073492"/>
    </source>
</evidence>
<evidence type="ECO:0000256" key="4">
    <source>
        <dbReference type="ARBA" id="ARBA00023136"/>
    </source>
</evidence>
<keyword evidence="4" id="KW-0472">Membrane</keyword>
<evidence type="ECO:0000256" key="2">
    <source>
        <dbReference type="ARBA" id="ARBA00022692"/>
    </source>
</evidence>
<keyword evidence="3" id="KW-1133">Transmembrane helix</keyword>
<accession>A0A139IHT3</accession>
<sequence>MTIEVAAFWTNLLSRASPETIELSGLVAIQILGFWLPSILLLSLDHFAPSFSGSRKIQEIKQQPEAAKVVRCVKVALSNQVLGLLLKALELWMLSNATRSRRFASELPTITKTAKDILLCIILCEILFYYSHRILHRRLLYKYIHKQHHEFTAPIALAAQYCHPIEHILSNLLPFWLPTRISKCHIVTCSIFWTLGTLETVLAHSGYDVFAFFSRKHDVHHEKRNVNFGTLGVLDWWHRTGERDGD</sequence>
<dbReference type="STRING" id="113226.A0A139IHT3"/>
<dbReference type="Pfam" id="PF04116">
    <property type="entry name" value="FA_hydroxylase"/>
    <property type="match status" value="1"/>
</dbReference>
<proteinExistence type="predicted"/>
<keyword evidence="7" id="KW-1185">Reference proteome</keyword>
<comment type="subcellular location">
    <subcellularLocation>
        <location evidence="1">Membrane</location>
    </subcellularLocation>
</comment>
<gene>
    <name evidence="6" type="ORF">AC579_1275</name>
</gene>
<reference evidence="6 7" key="1">
    <citation type="submission" date="2015-07" db="EMBL/GenBank/DDBJ databases">
        <title>Comparative genomics of the Sigatoka disease complex on banana suggests a link between parallel evolutionary changes in Pseudocercospora fijiensis and Pseudocercospora eumusae and increased virulence on the banana host.</title>
        <authorList>
            <person name="Chang T.-C."/>
            <person name="Salvucci A."/>
            <person name="Crous P.W."/>
            <person name="Stergiopoulos I."/>
        </authorList>
    </citation>
    <scope>NUCLEOTIDE SEQUENCE [LARGE SCALE GENOMIC DNA]</scope>
    <source>
        <strain evidence="6 7">CBS 116634</strain>
    </source>
</reference>
<dbReference type="InterPro" id="IPR006694">
    <property type="entry name" value="Fatty_acid_hydroxylase"/>
</dbReference>
<keyword evidence="2" id="KW-0812">Transmembrane</keyword>
<dbReference type="OrthoDB" id="408954at2759"/>
<dbReference type="GO" id="GO:0016020">
    <property type="term" value="C:membrane"/>
    <property type="evidence" value="ECO:0007669"/>
    <property type="project" value="UniProtKB-SubCell"/>
</dbReference>